<dbReference type="AlphaFoldDB" id="A0AAD5M3W0"/>
<name>A0AAD5M3W0_PYTIN</name>
<keyword evidence="1" id="KW-0677">Repeat</keyword>
<evidence type="ECO:0000256" key="2">
    <source>
        <dbReference type="ARBA" id="ARBA00023157"/>
    </source>
</evidence>
<evidence type="ECO:0000259" key="4">
    <source>
        <dbReference type="PROSITE" id="PS50948"/>
    </source>
</evidence>
<feature type="signal peptide" evidence="3">
    <location>
        <begin position="1"/>
        <end position="24"/>
    </location>
</feature>
<feature type="chain" id="PRO_5042283605" description="Apple domain-containing protein" evidence="3">
    <location>
        <begin position="25"/>
        <end position="352"/>
    </location>
</feature>
<dbReference type="Proteomes" id="UP001209570">
    <property type="component" value="Unassembled WGS sequence"/>
</dbReference>
<dbReference type="PANTHER" id="PTHR33946">
    <property type="match status" value="1"/>
</dbReference>
<sequence>MVGSSIMLLPIVTIAATLPASTLAASLRRDLTTDAQAVRELEAMEYMAAMSPPPPVCIFENGFDYPGNDISNKQGPVESCCLECRNIGNCRAWSWSTLNGGTCWFKSTRTSIVVNPNVKSALFFYGYRPTCELIWETDLVGNDIGNKPSAQAEGCCDICKNTLGCRAYSWSNLNGGTCWLKSDAGQQAYKPGVKSGEAYPRLDGGSAIQCSPLYGVDYPGNDIDNKPSGDWSGCCSMCKSVSGCKAFTWTDHNGGTCWLKSAQGAPVQKPGAVSSLVSNTNQCSPLENDTDYVDNDIGNVQNGDANNCCSICRQRGDCKAYSWSNLNGGTCWLKSAKGATVYKAGVKSGVVY</sequence>
<organism evidence="5 6">
    <name type="scientific">Pythium insidiosum</name>
    <name type="common">Pythiosis disease agent</name>
    <dbReference type="NCBI Taxonomy" id="114742"/>
    <lineage>
        <taxon>Eukaryota</taxon>
        <taxon>Sar</taxon>
        <taxon>Stramenopiles</taxon>
        <taxon>Oomycota</taxon>
        <taxon>Peronosporomycetes</taxon>
        <taxon>Pythiales</taxon>
        <taxon>Pythiaceae</taxon>
        <taxon>Pythium</taxon>
    </lineage>
</organism>
<dbReference type="EMBL" id="JAKCXM010000083">
    <property type="protein sequence ID" value="KAJ0403368.1"/>
    <property type="molecule type" value="Genomic_DNA"/>
</dbReference>
<comment type="caution">
    <text evidence="5">The sequence shown here is derived from an EMBL/GenBank/DDBJ whole genome shotgun (WGS) entry which is preliminary data.</text>
</comment>
<dbReference type="GO" id="GO:0005576">
    <property type="term" value="C:extracellular region"/>
    <property type="evidence" value="ECO:0007669"/>
    <property type="project" value="InterPro"/>
</dbReference>
<evidence type="ECO:0000313" key="6">
    <source>
        <dbReference type="Proteomes" id="UP001209570"/>
    </source>
</evidence>
<feature type="domain" description="Apple" evidence="4">
    <location>
        <begin position="283"/>
        <end position="352"/>
    </location>
</feature>
<evidence type="ECO:0000313" key="5">
    <source>
        <dbReference type="EMBL" id="KAJ0403368.1"/>
    </source>
</evidence>
<reference evidence="5" key="1">
    <citation type="submission" date="2021-12" db="EMBL/GenBank/DDBJ databases">
        <title>Prjna785345.</title>
        <authorList>
            <person name="Rujirawat T."/>
            <person name="Krajaejun T."/>
        </authorList>
    </citation>
    <scope>NUCLEOTIDE SEQUENCE</scope>
    <source>
        <strain evidence="5">Pi057C3</strain>
    </source>
</reference>
<dbReference type="SMART" id="SM00223">
    <property type="entry name" value="APPLE"/>
    <property type="match status" value="3"/>
</dbReference>
<accession>A0AAD5M3W0</accession>
<protein>
    <recommendedName>
        <fullName evidence="4">Apple domain-containing protein</fullName>
    </recommendedName>
</protein>
<evidence type="ECO:0000256" key="3">
    <source>
        <dbReference type="SAM" id="SignalP"/>
    </source>
</evidence>
<evidence type="ECO:0000256" key="1">
    <source>
        <dbReference type="ARBA" id="ARBA00022737"/>
    </source>
</evidence>
<keyword evidence="3" id="KW-0732">Signal</keyword>
<keyword evidence="2" id="KW-1015">Disulfide bond</keyword>
<dbReference type="PANTHER" id="PTHR33946:SF4">
    <property type="entry name" value="COAGULATION FACTOR XI"/>
    <property type="match status" value="1"/>
</dbReference>
<dbReference type="InterPro" id="IPR003609">
    <property type="entry name" value="Pan_app"/>
</dbReference>
<dbReference type="InterPro" id="IPR000177">
    <property type="entry name" value="Apple"/>
</dbReference>
<dbReference type="GO" id="GO:0006508">
    <property type="term" value="P:proteolysis"/>
    <property type="evidence" value="ECO:0007669"/>
    <property type="project" value="InterPro"/>
</dbReference>
<dbReference type="Pfam" id="PF14295">
    <property type="entry name" value="PAN_4"/>
    <property type="match status" value="4"/>
</dbReference>
<keyword evidence="6" id="KW-1185">Reference proteome</keyword>
<proteinExistence type="predicted"/>
<dbReference type="PROSITE" id="PS50948">
    <property type="entry name" value="PAN"/>
    <property type="match status" value="1"/>
</dbReference>
<dbReference type="Gene3D" id="3.50.4.10">
    <property type="entry name" value="Hepatocyte Growth Factor"/>
    <property type="match status" value="4"/>
</dbReference>
<dbReference type="CDD" id="cd01100">
    <property type="entry name" value="APPLE_Factor_XI_like"/>
    <property type="match status" value="3"/>
</dbReference>
<gene>
    <name evidence="5" type="ORF">P43SY_007119</name>
</gene>